<keyword evidence="1" id="KW-1133">Transmembrane helix</keyword>
<feature type="transmembrane region" description="Helical" evidence="1">
    <location>
        <begin position="48"/>
        <end position="70"/>
    </location>
</feature>
<proteinExistence type="predicted"/>
<dbReference type="Proteomes" id="UP000273973">
    <property type="component" value="Unassembled WGS sequence"/>
</dbReference>
<sequence>MKNGYTSKWLLFITSYLPLYFWLLFSSVDYTQLDFSKYKLETLKSFPNIFRLILLCLIIISLVEIINLFIGSGSEIKTLPKDMEISPESDSLMNYVVTYFTPLLSFDLNDMKSVMMNVLLFLLIGLMYVGSSATYLNPVLGVFGFKIFGVSGFPHAHHIISSFSFDEIETIKNRGDDVIRYRLGDGIYVIKGKK</sequence>
<name>A0A426T3V1_STRSU</name>
<reference evidence="2 3" key="2">
    <citation type="submission" date="2018-12" db="EMBL/GenBank/DDBJ databases">
        <title>Whole-genome sequences of fifteen clinical Streptococcus suis strains isolated from pigs between 2006 and 2018.</title>
        <authorList>
            <person name="Stevens M.J.A."/>
            <person name="Cernela N."/>
            <person name="Spoerry Serrano N."/>
            <person name="Schmitt S."/>
            <person name="Schrenzel J."/>
            <person name="Stephan R."/>
        </authorList>
    </citation>
    <scope>NUCLEOTIDE SEQUENCE [LARGE SCALE GENOMIC DNA]</scope>
    <source>
        <strain evidence="2 3">SS1014</strain>
    </source>
</reference>
<gene>
    <name evidence="2" type="ORF">EJA00_06820</name>
</gene>
<evidence type="ECO:0000256" key="1">
    <source>
        <dbReference type="SAM" id="Phobius"/>
    </source>
</evidence>
<protein>
    <submittedName>
        <fullName evidence="2">Uncharacterized protein</fullName>
    </submittedName>
</protein>
<reference evidence="2 3" key="1">
    <citation type="submission" date="2018-11" db="EMBL/GenBank/DDBJ databases">
        <authorList>
            <person name="Stevens M.J."/>
            <person name="Cernela N."/>
            <person name="Spoerry Serrano N."/>
            <person name="Schmitt S."/>
            <person name="Schrenzel J."/>
            <person name="Stephan R."/>
        </authorList>
    </citation>
    <scope>NUCLEOTIDE SEQUENCE [LARGE SCALE GENOMIC DNA]</scope>
    <source>
        <strain evidence="2 3">SS1014</strain>
    </source>
</reference>
<evidence type="ECO:0000313" key="2">
    <source>
        <dbReference type="EMBL" id="RRR48022.1"/>
    </source>
</evidence>
<feature type="transmembrane region" description="Helical" evidence="1">
    <location>
        <begin position="9"/>
        <end position="28"/>
    </location>
</feature>
<dbReference type="RefSeq" id="WP_024532988.1">
    <property type="nucleotide sequence ID" value="NZ_BCCY01000019.1"/>
</dbReference>
<organism evidence="2 3">
    <name type="scientific">Streptococcus suis</name>
    <dbReference type="NCBI Taxonomy" id="1307"/>
    <lineage>
        <taxon>Bacteria</taxon>
        <taxon>Bacillati</taxon>
        <taxon>Bacillota</taxon>
        <taxon>Bacilli</taxon>
        <taxon>Lactobacillales</taxon>
        <taxon>Streptococcaceae</taxon>
        <taxon>Streptococcus</taxon>
    </lineage>
</organism>
<dbReference type="EMBL" id="RSDG01000044">
    <property type="protein sequence ID" value="RRR48022.1"/>
    <property type="molecule type" value="Genomic_DNA"/>
</dbReference>
<evidence type="ECO:0000313" key="3">
    <source>
        <dbReference type="Proteomes" id="UP000273973"/>
    </source>
</evidence>
<feature type="transmembrane region" description="Helical" evidence="1">
    <location>
        <begin position="114"/>
        <end position="136"/>
    </location>
</feature>
<accession>A0A426T3V1</accession>
<dbReference type="AlphaFoldDB" id="A0A426T3V1"/>
<comment type="caution">
    <text evidence="2">The sequence shown here is derived from an EMBL/GenBank/DDBJ whole genome shotgun (WGS) entry which is preliminary data.</text>
</comment>
<keyword evidence="1" id="KW-0812">Transmembrane</keyword>
<keyword evidence="1" id="KW-0472">Membrane</keyword>